<accession>A0A0J7JVZ8</accession>
<sequence>MQYVINNTYHSVIKSSPAKLLLGFDQRSHTDHSLTRFTKALVSVDEDLEKERETNRDNALQATNLIRTYNKKYKDAHSIRPTMYKVGDYVLIRDTSPKIGTSSKLKPSYKGPYRIEKNLGNNRYVVKDIPGFNIKQKPLDTILSSDRIKPWISIVAKAD</sequence>
<comment type="caution">
    <text evidence="1">The sequence shown here is derived from an EMBL/GenBank/DDBJ whole genome shotgun (WGS) entry which is preliminary data.</text>
</comment>
<dbReference type="AlphaFoldDB" id="A0A0J7JVZ8"/>
<dbReference type="PaxDb" id="67767-A0A0J7JVZ8"/>
<name>A0A0J7JVZ8_LASNI</name>
<organism evidence="1 2">
    <name type="scientific">Lasius niger</name>
    <name type="common">Black garden ant</name>
    <dbReference type="NCBI Taxonomy" id="67767"/>
    <lineage>
        <taxon>Eukaryota</taxon>
        <taxon>Metazoa</taxon>
        <taxon>Ecdysozoa</taxon>
        <taxon>Arthropoda</taxon>
        <taxon>Hexapoda</taxon>
        <taxon>Insecta</taxon>
        <taxon>Pterygota</taxon>
        <taxon>Neoptera</taxon>
        <taxon>Endopterygota</taxon>
        <taxon>Hymenoptera</taxon>
        <taxon>Apocrita</taxon>
        <taxon>Aculeata</taxon>
        <taxon>Formicoidea</taxon>
        <taxon>Formicidae</taxon>
        <taxon>Formicinae</taxon>
        <taxon>Lasius</taxon>
        <taxon>Lasius</taxon>
    </lineage>
</organism>
<proteinExistence type="predicted"/>
<evidence type="ECO:0000313" key="2">
    <source>
        <dbReference type="Proteomes" id="UP000036403"/>
    </source>
</evidence>
<gene>
    <name evidence="1" type="ORF">RF55_23425</name>
</gene>
<evidence type="ECO:0000313" key="1">
    <source>
        <dbReference type="EMBL" id="KMQ82309.1"/>
    </source>
</evidence>
<keyword evidence="2" id="KW-1185">Reference proteome</keyword>
<dbReference type="OrthoDB" id="7551493at2759"/>
<dbReference type="EMBL" id="LBMM01026496">
    <property type="protein sequence ID" value="KMQ82309.1"/>
    <property type="molecule type" value="Genomic_DNA"/>
</dbReference>
<dbReference type="Proteomes" id="UP000036403">
    <property type="component" value="Unassembled WGS sequence"/>
</dbReference>
<protein>
    <submittedName>
        <fullName evidence="1">Uncharacterized protein</fullName>
    </submittedName>
</protein>
<reference evidence="1 2" key="1">
    <citation type="submission" date="2015-04" db="EMBL/GenBank/DDBJ databases">
        <title>Lasius niger genome sequencing.</title>
        <authorList>
            <person name="Konorov E.A."/>
            <person name="Nikitin M.A."/>
            <person name="Kirill M.V."/>
            <person name="Chang P."/>
        </authorList>
    </citation>
    <scope>NUCLEOTIDE SEQUENCE [LARGE SCALE GENOMIC DNA]</scope>
    <source>
        <tissue evidence="1">Whole</tissue>
    </source>
</reference>